<evidence type="ECO:0000256" key="11">
    <source>
        <dbReference type="ARBA" id="ARBA00023136"/>
    </source>
</evidence>
<evidence type="ECO:0000256" key="1">
    <source>
        <dbReference type="ARBA" id="ARBA00000085"/>
    </source>
</evidence>
<evidence type="ECO:0000256" key="12">
    <source>
        <dbReference type="SAM" id="MobiDB-lite"/>
    </source>
</evidence>
<dbReference type="RefSeq" id="WP_106189262.1">
    <property type="nucleotide sequence ID" value="NZ_PVTF01000006.1"/>
</dbReference>
<dbReference type="PANTHER" id="PTHR45436:SF5">
    <property type="entry name" value="SENSOR HISTIDINE KINASE TRCS"/>
    <property type="match status" value="1"/>
</dbReference>
<dbReference type="SMART" id="SM00304">
    <property type="entry name" value="HAMP"/>
    <property type="match status" value="1"/>
</dbReference>
<evidence type="ECO:0000256" key="10">
    <source>
        <dbReference type="ARBA" id="ARBA00023012"/>
    </source>
</evidence>
<evidence type="ECO:0000313" key="17">
    <source>
        <dbReference type="Proteomes" id="UP000239494"/>
    </source>
</evidence>
<evidence type="ECO:0000256" key="2">
    <source>
        <dbReference type="ARBA" id="ARBA00001968"/>
    </source>
</evidence>
<dbReference type="Gene3D" id="3.30.565.10">
    <property type="entry name" value="Histidine kinase-like ATPase, C-terminal domain"/>
    <property type="match status" value="1"/>
</dbReference>
<protein>
    <recommendedName>
        <fullName evidence="4">histidine kinase</fullName>
        <ecNumber evidence="4">2.7.13.3</ecNumber>
    </recommendedName>
</protein>
<dbReference type="SUPFAM" id="SSF55874">
    <property type="entry name" value="ATPase domain of HSP90 chaperone/DNA topoisomerase II/histidine kinase"/>
    <property type="match status" value="1"/>
</dbReference>
<evidence type="ECO:0000256" key="13">
    <source>
        <dbReference type="SAM" id="Phobius"/>
    </source>
</evidence>
<dbReference type="FunFam" id="3.30.565.10:FF:000006">
    <property type="entry name" value="Sensor histidine kinase WalK"/>
    <property type="match status" value="1"/>
</dbReference>
<reference evidence="16 17" key="1">
    <citation type="submission" date="2018-03" db="EMBL/GenBank/DDBJ databases">
        <title>Genomic Encyclopedia of Archaeal and Bacterial Type Strains, Phase II (KMG-II): from individual species to whole genera.</title>
        <authorList>
            <person name="Goeker M."/>
        </authorList>
    </citation>
    <scope>NUCLEOTIDE SEQUENCE [LARGE SCALE GENOMIC DNA]</scope>
    <source>
        <strain evidence="16 17">DSM 44720</strain>
    </source>
</reference>
<feature type="domain" description="HAMP" evidence="15">
    <location>
        <begin position="202"/>
        <end position="264"/>
    </location>
</feature>
<evidence type="ECO:0000256" key="3">
    <source>
        <dbReference type="ARBA" id="ARBA00004236"/>
    </source>
</evidence>
<keyword evidence="6" id="KW-0808">Transferase</keyword>
<dbReference type="InterPro" id="IPR005467">
    <property type="entry name" value="His_kinase_dom"/>
</dbReference>
<dbReference type="Proteomes" id="UP000239494">
    <property type="component" value="Unassembled WGS sequence"/>
</dbReference>
<dbReference type="PROSITE" id="PS50885">
    <property type="entry name" value="HAMP"/>
    <property type="match status" value="1"/>
</dbReference>
<dbReference type="GO" id="GO:0005509">
    <property type="term" value="F:calcium ion binding"/>
    <property type="evidence" value="ECO:0007669"/>
    <property type="project" value="UniProtKB-ARBA"/>
</dbReference>
<proteinExistence type="predicted"/>
<feature type="domain" description="Histidine kinase" evidence="14">
    <location>
        <begin position="279"/>
        <end position="494"/>
    </location>
</feature>
<comment type="catalytic activity">
    <reaction evidence="1">
        <text>ATP + protein L-histidine = ADP + protein N-phospho-L-histidine.</text>
        <dbReference type="EC" id="2.7.13.3"/>
    </reaction>
</comment>
<dbReference type="InterPro" id="IPR003594">
    <property type="entry name" value="HATPase_dom"/>
</dbReference>
<comment type="cofactor">
    <cofactor evidence="2">
        <name>a divalent metal cation</name>
        <dbReference type="ChEBI" id="CHEBI:60240"/>
    </cofactor>
</comment>
<dbReference type="SMART" id="SM00387">
    <property type="entry name" value="HATPase_c"/>
    <property type="match status" value="1"/>
</dbReference>
<dbReference type="PROSITE" id="PS50109">
    <property type="entry name" value="HIS_KIN"/>
    <property type="match status" value="1"/>
</dbReference>
<dbReference type="GO" id="GO:0005886">
    <property type="term" value="C:plasma membrane"/>
    <property type="evidence" value="ECO:0007669"/>
    <property type="project" value="UniProtKB-SubCell"/>
</dbReference>
<comment type="caution">
    <text evidence="16">The sequence shown here is derived from an EMBL/GenBank/DDBJ whole genome shotgun (WGS) entry which is preliminary data.</text>
</comment>
<evidence type="ECO:0000259" key="15">
    <source>
        <dbReference type="PROSITE" id="PS50885"/>
    </source>
</evidence>
<gene>
    <name evidence="16" type="ORF">CLV43_106507</name>
</gene>
<dbReference type="EMBL" id="PVTF01000006">
    <property type="protein sequence ID" value="PRY40766.1"/>
    <property type="molecule type" value="Genomic_DNA"/>
</dbReference>
<dbReference type="EC" id="2.7.13.3" evidence="4"/>
<dbReference type="SUPFAM" id="SSF47384">
    <property type="entry name" value="Homodimeric domain of signal transducing histidine kinase"/>
    <property type="match status" value="1"/>
</dbReference>
<dbReference type="AlphaFoldDB" id="A0A2T0T517"/>
<dbReference type="Pfam" id="PF02518">
    <property type="entry name" value="HATPase_c"/>
    <property type="match status" value="1"/>
</dbReference>
<keyword evidence="10" id="KW-0902">Two-component regulatory system</keyword>
<dbReference type="InterPro" id="IPR004358">
    <property type="entry name" value="Sig_transdc_His_kin-like_C"/>
</dbReference>
<sequence length="503" mass="53245">MSSSRHPRSWSLRTRIIAEQMALLTLVCLIIGVVTMVALRDFQIKKLDEQVQFASNRASEFRGDRSPPNGLPRLPGLGGSNDRNPLSGPGQAPGTLSATVHGGTITQALRLTPGRGDQESVPDEARPQLIGLQPDGRPHSVTLEGIGEYRLIAAATPSGDVLVTGLPLTQVNATVLQLGFVLGGVALAGLLVAALAGAFIVRRTLQPLQRVAGIATRVSELPLHEGEVALAVRVPERDSNPNTEVGQVGLALNRMLGHIGNALTARHATETRVRQFVADASHELRTPLAAIRGYAELTRRSKAEVPPEIAHAMSRVESEADRMTVLVQDLLLLARLDAGRPLDDSEVDLTRLVLDAVSDSRISAQAHNWQLELPAEPVTVRGDADRLHQVLANLLSNARTHTPPGTTVTTGLSVSPAHGVELTVTDNGPGISPDLLPDVFERFARGDSSRSRAAGSTGLGLSIVSAVVASHGGTVGVASEPGKTRFTVRLPIHRTATATSQRT</sequence>
<comment type="subcellular location">
    <subcellularLocation>
        <location evidence="3">Cell membrane</location>
    </subcellularLocation>
</comment>
<keyword evidence="9 13" id="KW-1133">Transmembrane helix</keyword>
<evidence type="ECO:0000256" key="4">
    <source>
        <dbReference type="ARBA" id="ARBA00012438"/>
    </source>
</evidence>
<dbReference type="PRINTS" id="PR00344">
    <property type="entry name" value="BCTRLSENSOR"/>
</dbReference>
<feature type="transmembrane region" description="Helical" evidence="13">
    <location>
        <begin position="21"/>
        <end position="39"/>
    </location>
</feature>
<feature type="compositionally biased region" description="Polar residues" evidence="12">
    <location>
        <begin position="94"/>
        <end position="109"/>
    </location>
</feature>
<accession>A0A2T0T517</accession>
<evidence type="ECO:0000313" key="16">
    <source>
        <dbReference type="EMBL" id="PRY40766.1"/>
    </source>
</evidence>
<evidence type="ECO:0000259" key="14">
    <source>
        <dbReference type="PROSITE" id="PS50109"/>
    </source>
</evidence>
<feature type="region of interest" description="Disordered" evidence="12">
    <location>
        <begin position="57"/>
        <end position="137"/>
    </location>
</feature>
<evidence type="ECO:0000256" key="8">
    <source>
        <dbReference type="ARBA" id="ARBA00022777"/>
    </source>
</evidence>
<dbReference type="Gene3D" id="6.10.340.10">
    <property type="match status" value="1"/>
</dbReference>
<dbReference type="InterPro" id="IPR050428">
    <property type="entry name" value="TCS_sensor_his_kinase"/>
</dbReference>
<dbReference type="OrthoDB" id="9786919at2"/>
<dbReference type="InterPro" id="IPR003660">
    <property type="entry name" value="HAMP_dom"/>
</dbReference>
<feature type="compositionally biased region" description="Low complexity" evidence="12">
    <location>
        <begin position="66"/>
        <end position="75"/>
    </location>
</feature>
<name>A0A2T0T517_9PSEU</name>
<dbReference type="InterPro" id="IPR036890">
    <property type="entry name" value="HATPase_C_sf"/>
</dbReference>
<keyword evidence="5" id="KW-0597">Phosphoprotein</keyword>
<organism evidence="16 17">
    <name type="scientific">Umezawaea tangerina</name>
    <dbReference type="NCBI Taxonomy" id="84725"/>
    <lineage>
        <taxon>Bacteria</taxon>
        <taxon>Bacillati</taxon>
        <taxon>Actinomycetota</taxon>
        <taxon>Actinomycetes</taxon>
        <taxon>Pseudonocardiales</taxon>
        <taxon>Pseudonocardiaceae</taxon>
        <taxon>Umezawaea</taxon>
    </lineage>
</organism>
<dbReference type="CDD" id="cd00075">
    <property type="entry name" value="HATPase"/>
    <property type="match status" value="1"/>
</dbReference>
<evidence type="ECO:0000256" key="7">
    <source>
        <dbReference type="ARBA" id="ARBA00022692"/>
    </source>
</evidence>
<dbReference type="InterPro" id="IPR036097">
    <property type="entry name" value="HisK_dim/P_sf"/>
</dbReference>
<evidence type="ECO:0000256" key="9">
    <source>
        <dbReference type="ARBA" id="ARBA00022989"/>
    </source>
</evidence>
<dbReference type="Gene3D" id="1.10.287.130">
    <property type="match status" value="1"/>
</dbReference>
<dbReference type="SMART" id="SM00388">
    <property type="entry name" value="HisKA"/>
    <property type="match status" value="1"/>
</dbReference>
<feature type="transmembrane region" description="Helical" evidence="13">
    <location>
        <begin position="175"/>
        <end position="201"/>
    </location>
</feature>
<keyword evidence="11 13" id="KW-0472">Membrane</keyword>
<dbReference type="InterPro" id="IPR003661">
    <property type="entry name" value="HisK_dim/P_dom"/>
</dbReference>
<keyword evidence="17" id="KW-1185">Reference proteome</keyword>
<dbReference type="CDD" id="cd00082">
    <property type="entry name" value="HisKA"/>
    <property type="match status" value="1"/>
</dbReference>
<dbReference type="Pfam" id="PF00512">
    <property type="entry name" value="HisKA"/>
    <property type="match status" value="1"/>
</dbReference>
<keyword evidence="8 16" id="KW-0418">Kinase</keyword>
<evidence type="ECO:0000256" key="5">
    <source>
        <dbReference type="ARBA" id="ARBA00022553"/>
    </source>
</evidence>
<dbReference type="PANTHER" id="PTHR45436">
    <property type="entry name" value="SENSOR HISTIDINE KINASE YKOH"/>
    <property type="match status" value="1"/>
</dbReference>
<evidence type="ECO:0000256" key="6">
    <source>
        <dbReference type="ARBA" id="ARBA00022679"/>
    </source>
</evidence>
<dbReference type="FunFam" id="1.10.287.130:FF:000001">
    <property type="entry name" value="Two-component sensor histidine kinase"/>
    <property type="match status" value="1"/>
</dbReference>
<dbReference type="GO" id="GO:0000155">
    <property type="term" value="F:phosphorelay sensor kinase activity"/>
    <property type="evidence" value="ECO:0007669"/>
    <property type="project" value="InterPro"/>
</dbReference>
<keyword evidence="7 13" id="KW-0812">Transmembrane</keyword>